<feature type="chain" id="PRO_5036863834" evidence="1">
    <location>
        <begin position="25"/>
        <end position="340"/>
    </location>
</feature>
<dbReference type="Pfam" id="PF03372">
    <property type="entry name" value="Exo_endo_phos"/>
    <property type="match status" value="1"/>
</dbReference>
<accession>A0A940WVQ4</accession>
<evidence type="ECO:0000259" key="2">
    <source>
        <dbReference type="Pfam" id="PF03372"/>
    </source>
</evidence>
<dbReference type="SUPFAM" id="SSF56219">
    <property type="entry name" value="DNase I-like"/>
    <property type="match status" value="1"/>
</dbReference>
<protein>
    <submittedName>
        <fullName evidence="3">Endonuclease/exonuclease/phosphatase family protein</fullName>
    </submittedName>
</protein>
<gene>
    <name evidence="3" type="ORF">JOL79_30540</name>
</gene>
<sequence length="340" mass="36607">MTGVVVWAVVLVALVIGRAEPARAAEDATEDGTGRDRFADHVNVLTYNVCASGNSAGTCAADLTRARRKTWAAQVAGIIKSRHVDVAGLTEMCYAQVALLKRELPGYRVVWYGYARGCGPGRSDRCTQMWGDLTDRTMPPDGLTFGVALVLKGAADGAPLRRRLKVDHAPAHKGDAVHPRGLLCARGEVGDGPAVSCVTHLSGTETPGQVLRLAQAYAGTDPVILTGDFNRTPRDGQLTPLYGMGVGDGPYAEADAARCGVPVRDGEPTTRGGRKIDYIFASEDDYTPVDASVLDTHPELSDHRPLTGTFLTTPRTPRSGDALWRDICREFRRRKSARRR</sequence>
<dbReference type="AlphaFoldDB" id="A0A940WVQ4"/>
<dbReference type="InterPro" id="IPR036691">
    <property type="entry name" value="Endo/exonu/phosph_ase_sf"/>
</dbReference>
<dbReference type="InterPro" id="IPR005135">
    <property type="entry name" value="Endo/exonuclease/phosphatase"/>
</dbReference>
<dbReference type="Proteomes" id="UP000674234">
    <property type="component" value="Unassembled WGS sequence"/>
</dbReference>
<proteinExistence type="predicted"/>
<organism evidence="3 4">
    <name type="scientific">Microbispora oryzae</name>
    <dbReference type="NCBI Taxonomy" id="2806554"/>
    <lineage>
        <taxon>Bacteria</taxon>
        <taxon>Bacillati</taxon>
        <taxon>Actinomycetota</taxon>
        <taxon>Actinomycetes</taxon>
        <taxon>Streptosporangiales</taxon>
        <taxon>Streptosporangiaceae</taxon>
        <taxon>Microbispora</taxon>
    </lineage>
</organism>
<feature type="signal peptide" evidence="1">
    <location>
        <begin position="1"/>
        <end position="24"/>
    </location>
</feature>
<evidence type="ECO:0000313" key="3">
    <source>
        <dbReference type="EMBL" id="MBP2708126.1"/>
    </source>
</evidence>
<name>A0A940WVQ4_9ACTN</name>
<keyword evidence="4" id="KW-1185">Reference proteome</keyword>
<evidence type="ECO:0000256" key="1">
    <source>
        <dbReference type="SAM" id="SignalP"/>
    </source>
</evidence>
<dbReference type="Gene3D" id="3.60.10.10">
    <property type="entry name" value="Endonuclease/exonuclease/phosphatase"/>
    <property type="match status" value="1"/>
</dbReference>
<dbReference type="GO" id="GO:0004519">
    <property type="term" value="F:endonuclease activity"/>
    <property type="evidence" value="ECO:0007669"/>
    <property type="project" value="UniProtKB-KW"/>
</dbReference>
<feature type="domain" description="Endonuclease/exonuclease/phosphatase" evidence="2">
    <location>
        <begin position="45"/>
        <end position="303"/>
    </location>
</feature>
<evidence type="ECO:0000313" key="4">
    <source>
        <dbReference type="Proteomes" id="UP000674234"/>
    </source>
</evidence>
<keyword evidence="1" id="KW-0732">Signal</keyword>
<comment type="caution">
    <text evidence="3">The sequence shown here is derived from an EMBL/GenBank/DDBJ whole genome shotgun (WGS) entry which is preliminary data.</text>
</comment>
<dbReference type="RefSeq" id="WP_210159389.1">
    <property type="nucleotide sequence ID" value="NZ_JAFCNB010000027.1"/>
</dbReference>
<keyword evidence="3" id="KW-0255">Endonuclease</keyword>
<keyword evidence="3" id="KW-0378">Hydrolase</keyword>
<reference evidence="3" key="1">
    <citation type="submission" date="2021-02" db="EMBL/GenBank/DDBJ databases">
        <title>Draft genome sequence of Microbispora sp. RL4-1S isolated from rice leaves in Thailand.</title>
        <authorList>
            <person name="Muangham S."/>
            <person name="Duangmal K."/>
        </authorList>
    </citation>
    <scope>NUCLEOTIDE SEQUENCE</scope>
    <source>
        <strain evidence="3">RL4-1S</strain>
    </source>
</reference>
<dbReference type="EMBL" id="JAFCNB010000027">
    <property type="protein sequence ID" value="MBP2708126.1"/>
    <property type="molecule type" value="Genomic_DNA"/>
</dbReference>
<keyword evidence="3" id="KW-0540">Nuclease</keyword>